<dbReference type="AlphaFoldDB" id="A0A8J3MNX3"/>
<name>A0A8J3MNX3_9CHLR</name>
<keyword evidence="2" id="KW-1185">Reference proteome</keyword>
<evidence type="ECO:0000313" key="2">
    <source>
        <dbReference type="Proteomes" id="UP000612362"/>
    </source>
</evidence>
<dbReference type="EMBL" id="BNJF01000001">
    <property type="protein sequence ID" value="GHO42355.1"/>
    <property type="molecule type" value="Genomic_DNA"/>
</dbReference>
<reference evidence="1" key="1">
    <citation type="submission" date="2020-10" db="EMBL/GenBank/DDBJ databases">
        <title>Taxonomic study of unclassified bacteria belonging to the class Ktedonobacteria.</title>
        <authorList>
            <person name="Yabe S."/>
            <person name="Wang C.M."/>
            <person name="Zheng Y."/>
            <person name="Sakai Y."/>
            <person name="Cavaletti L."/>
            <person name="Monciardini P."/>
            <person name="Donadio S."/>
        </authorList>
    </citation>
    <scope>NUCLEOTIDE SEQUENCE</scope>
    <source>
        <strain evidence="1">SOSP1-1</strain>
    </source>
</reference>
<sequence>MERIDIFYDTDWLYSTFQAKIAWQSIPQSEKIRYSSNVWFISFCVWLMNKAEVNDVSVLVV</sequence>
<organism evidence="1 2">
    <name type="scientific">Ktedonospora formicarum</name>
    <dbReference type="NCBI Taxonomy" id="2778364"/>
    <lineage>
        <taxon>Bacteria</taxon>
        <taxon>Bacillati</taxon>
        <taxon>Chloroflexota</taxon>
        <taxon>Ktedonobacteria</taxon>
        <taxon>Ktedonobacterales</taxon>
        <taxon>Ktedonobacteraceae</taxon>
        <taxon>Ktedonospora</taxon>
    </lineage>
</organism>
<proteinExistence type="predicted"/>
<dbReference type="Proteomes" id="UP000612362">
    <property type="component" value="Unassembled WGS sequence"/>
</dbReference>
<gene>
    <name evidence="1" type="ORF">KSX_05180</name>
</gene>
<protein>
    <submittedName>
        <fullName evidence="1">Uncharacterized protein</fullName>
    </submittedName>
</protein>
<comment type="caution">
    <text evidence="1">The sequence shown here is derived from an EMBL/GenBank/DDBJ whole genome shotgun (WGS) entry which is preliminary data.</text>
</comment>
<evidence type="ECO:0000313" key="1">
    <source>
        <dbReference type="EMBL" id="GHO42355.1"/>
    </source>
</evidence>
<accession>A0A8J3MNX3</accession>